<dbReference type="Pfam" id="PF00583">
    <property type="entry name" value="Acetyltransf_1"/>
    <property type="match status" value="1"/>
</dbReference>
<reference evidence="3" key="1">
    <citation type="journal article" date="2019" name="Int. J. Syst. Evol. Microbiol.">
        <title>The Global Catalogue of Microorganisms (GCM) 10K type strain sequencing project: providing services to taxonomists for standard genome sequencing and annotation.</title>
        <authorList>
            <consortium name="The Broad Institute Genomics Platform"/>
            <consortium name="The Broad Institute Genome Sequencing Center for Infectious Disease"/>
            <person name="Wu L."/>
            <person name="Ma J."/>
        </authorList>
    </citation>
    <scope>NUCLEOTIDE SEQUENCE [LARGE SCALE GENOMIC DNA]</scope>
    <source>
        <strain evidence="3">KACC 14058</strain>
    </source>
</reference>
<feature type="domain" description="N-acetyltransferase" evidence="1">
    <location>
        <begin position="3"/>
        <end position="158"/>
    </location>
</feature>
<dbReference type="PANTHER" id="PTHR43617">
    <property type="entry name" value="L-AMINO ACID N-ACETYLTRANSFERASE"/>
    <property type="match status" value="1"/>
</dbReference>
<dbReference type="GO" id="GO:0016746">
    <property type="term" value="F:acyltransferase activity"/>
    <property type="evidence" value="ECO:0007669"/>
    <property type="project" value="UniProtKB-KW"/>
</dbReference>
<dbReference type="Gene3D" id="3.40.630.30">
    <property type="match status" value="1"/>
</dbReference>
<evidence type="ECO:0000313" key="2">
    <source>
        <dbReference type="EMBL" id="MFC4387922.1"/>
    </source>
</evidence>
<evidence type="ECO:0000259" key="1">
    <source>
        <dbReference type="PROSITE" id="PS51186"/>
    </source>
</evidence>
<dbReference type="EMBL" id="JBHSDV010000002">
    <property type="protein sequence ID" value="MFC4387922.1"/>
    <property type="molecule type" value="Genomic_DNA"/>
</dbReference>
<protein>
    <submittedName>
        <fullName evidence="2">GNAT family N-acetyltransferase</fullName>
        <ecNumber evidence="2">2.3.-.-</ecNumber>
    </submittedName>
</protein>
<keyword evidence="2" id="KW-0012">Acyltransferase</keyword>
<sequence>MEIIIRQEQGLDYQATEAVVKEAFRHVEQSDKTEHLLVNKIRKTDAFIPELSLVACLPDQTIIGHIMLSEIKIKYQSEETVSLALAPVSVLPAYQRKGVGSQLIYKAIKKAEQLGYLSIIVLGHEDYYPRFGFREAALWQIQPPFDVPQEAFMVLELREGALEKVQGVVEYSEAFS</sequence>
<gene>
    <name evidence="2" type="ORF">ACFOZ1_08870</name>
</gene>
<dbReference type="PANTHER" id="PTHR43617:SF2">
    <property type="entry name" value="UPF0039 PROTEIN SLL0451"/>
    <property type="match status" value="1"/>
</dbReference>
<name>A0ABV8VTZ4_9BACI</name>
<dbReference type="CDD" id="cd04301">
    <property type="entry name" value="NAT_SF"/>
    <property type="match status" value="1"/>
</dbReference>
<accession>A0ABV8VTZ4</accession>
<proteinExistence type="predicted"/>
<keyword evidence="3" id="KW-1185">Reference proteome</keyword>
<dbReference type="EC" id="2.3.-.-" evidence="2"/>
<evidence type="ECO:0000313" key="3">
    <source>
        <dbReference type="Proteomes" id="UP001595880"/>
    </source>
</evidence>
<dbReference type="PROSITE" id="PS51186">
    <property type="entry name" value="GNAT"/>
    <property type="match status" value="1"/>
</dbReference>
<organism evidence="2 3">
    <name type="scientific">Gracilibacillus marinus</name>
    <dbReference type="NCBI Taxonomy" id="630535"/>
    <lineage>
        <taxon>Bacteria</taxon>
        <taxon>Bacillati</taxon>
        <taxon>Bacillota</taxon>
        <taxon>Bacilli</taxon>
        <taxon>Bacillales</taxon>
        <taxon>Bacillaceae</taxon>
        <taxon>Gracilibacillus</taxon>
    </lineage>
</organism>
<comment type="caution">
    <text evidence="2">The sequence shown here is derived from an EMBL/GenBank/DDBJ whole genome shotgun (WGS) entry which is preliminary data.</text>
</comment>
<dbReference type="RefSeq" id="WP_390198573.1">
    <property type="nucleotide sequence ID" value="NZ_JBHSDV010000002.1"/>
</dbReference>
<dbReference type="InterPro" id="IPR000182">
    <property type="entry name" value="GNAT_dom"/>
</dbReference>
<dbReference type="InterPro" id="IPR016181">
    <property type="entry name" value="Acyl_CoA_acyltransferase"/>
</dbReference>
<dbReference type="InterPro" id="IPR050276">
    <property type="entry name" value="MshD_Acetyltransferase"/>
</dbReference>
<keyword evidence="2" id="KW-0808">Transferase</keyword>
<dbReference type="SUPFAM" id="SSF55729">
    <property type="entry name" value="Acyl-CoA N-acyltransferases (Nat)"/>
    <property type="match status" value="1"/>
</dbReference>
<dbReference type="Proteomes" id="UP001595880">
    <property type="component" value="Unassembled WGS sequence"/>
</dbReference>